<proteinExistence type="predicted"/>
<evidence type="ECO:0000313" key="2">
    <source>
        <dbReference type="Proteomes" id="UP000255233"/>
    </source>
</evidence>
<evidence type="ECO:0000313" key="1">
    <source>
        <dbReference type="EMBL" id="SUE33879.1"/>
    </source>
</evidence>
<dbReference type="EMBL" id="UGVL01000001">
    <property type="protein sequence ID" value="SUE33879.1"/>
    <property type="molecule type" value="Genomic_DNA"/>
</dbReference>
<accession>A0A379MSX8</accession>
<organism evidence="1 2">
    <name type="scientific">Rikenella microfusus</name>
    <dbReference type="NCBI Taxonomy" id="28139"/>
    <lineage>
        <taxon>Bacteria</taxon>
        <taxon>Pseudomonadati</taxon>
        <taxon>Bacteroidota</taxon>
        <taxon>Bacteroidia</taxon>
        <taxon>Bacteroidales</taxon>
        <taxon>Rikenellaceae</taxon>
        <taxon>Rikenella</taxon>
    </lineage>
</organism>
<gene>
    <name evidence="1" type="ORF">NCTC11190_01093</name>
</gene>
<dbReference type="STRING" id="880526.GCA_000427365_00354"/>
<protein>
    <submittedName>
        <fullName evidence="1">Uncharacterized protein</fullName>
    </submittedName>
</protein>
<dbReference type="AlphaFoldDB" id="A0A379MSX8"/>
<reference evidence="1 2" key="1">
    <citation type="submission" date="2018-06" db="EMBL/GenBank/DDBJ databases">
        <authorList>
            <consortium name="Pathogen Informatics"/>
            <person name="Doyle S."/>
        </authorList>
    </citation>
    <scope>NUCLEOTIDE SEQUENCE [LARGE SCALE GENOMIC DNA]</scope>
    <source>
        <strain evidence="1 2">NCTC11190</strain>
    </source>
</reference>
<dbReference type="Proteomes" id="UP000255233">
    <property type="component" value="Unassembled WGS sequence"/>
</dbReference>
<keyword evidence="2" id="KW-1185">Reference proteome</keyword>
<sequence>MAGASGAATSTAQLQAYAGGGSGLTKEEY</sequence>
<name>A0A379MSX8_9BACT</name>